<dbReference type="EMBL" id="VJMH01005300">
    <property type="protein sequence ID" value="KAF0697630.1"/>
    <property type="molecule type" value="Genomic_DNA"/>
</dbReference>
<dbReference type="Pfam" id="PF10475">
    <property type="entry name" value="Vps54_N"/>
    <property type="match status" value="1"/>
</dbReference>
<protein>
    <recommendedName>
        <fullName evidence="3">Vacuolar protein sorting-associated protein 54</fullName>
    </recommendedName>
</protein>
<dbReference type="Pfam" id="PF07928">
    <property type="entry name" value="Vps54"/>
    <property type="match status" value="1"/>
</dbReference>
<dbReference type="PANTHER" id="PTHR12965">
    <property type="entry name" value="VACUOLAR PROTEIN SORTING 54"/>
    <property type="match status" value="1"/>
</dbReference>
<evidence type="ECO:0000313" key="11">
    <source>
        <dbReference type="EMBL" id="KAF0697630.1"/>
    </source>
</evidence>
<dbReference type="GO" id="GO:0005829">
    <property type="term" value="C:cytosol"/>
    <property type="evidence" value="ECO:0007669"/>
    <property type="project" value="GOC"/>
</dbReference>
<dbReference type="GO" id="GO:0006896">
    <property type="term" value="P:Golgi to vacuole transport"/>
    <property type="evidence" value="ECO:0007669"/>
    <property type="project" value="TreeGrafter"/>
</dbReference>
<keyword evidence="4" id="KW-0813">Transport</keyword>
<feature type="domain" description="Vacuolar protein sorting-associated protein 54 N-terminal" evidence="10">
    <location>
        <begin position="169"/>
        <end position="354"/>
    </location>
</feature>
<dbReference type="GO" id="GO:0019905">
    <property type="term" value="F:syntaxin binding"/>
    <property type="evidence" value="ECO:0007669"/>
    <property type="project" value="TreeGrafter"/>
</dbReference>
<keyword evidence="5" id="KW-0653">Protein transport</keyword>
<name>A0A485KTS7_9STRA</name>
<evidence type="ECO:0000256" key="1">
    <source>
        <dbReference type="ARBA" id="ARBA00004601"/>
    </source>
</evidence>
<dbReference type="PANTHER" id="PTHR12965:SF0">
    <property type="entry name" value="VACUOLAR PROTEIN SORTING-ASSOCIATED PROTEIN 54"/>
    <property type="match status" value="1"/>
</dbReference>
<keyword evidence="6" id="KW-0333">Golgi apparatus</keyword>
<dbReference type="Proteomes" id="UP000332933">
    <property type="component" value="Unassembled WGS sequence"/>
</dbReference>
<evidence type="ECO:0000256" key="4">
    <source>
        <dbReference type="ARBA" id="ARBA00022448"/>
    </source>
</evidence>
<evidence type="ECO:0000256" key="3">
    <source>
        <dbReference type="ARBA" id="ARBA00017665"/>
    </source>
</evidence>
<reference evidence="12 13" key="1">
    <citation type="submission" date="2019-03" db="EMBL/GenBank/DDBJ databases">
        <authorList>
            <person name="Gaulin E."/>
            <person name="Dumas B."/>
        </authorList>
    </citation>
    <scope>NUCLEOTIDE SEQUENCE [LARGE SCALE GENOMIC DNA]</scope>
    <source>
        <strain evidence="12">CBS 568.67</strain>
    </source>
</reference>
<evidence type="ECO:0000313" key="12">
    <source>
        <dbReference type="EMBL" id="VFT88577.1"/>
    </source>
</evidence>
<evidence type="ECO:0000259" key="10">
    <source>
        <dbReference type="Pfam" id="PF10475"/>
    </source>
</evidence>
<proteinExistence type="inferred from homology"/>
<organism evidence="12 13">
    <name type="scientific">Aphanomyces stellatus</name>
    <dbReference type="NCBI Taxonomy" id="120398"/>
    <lineage>
        <taxon>Eukaryota</taxon>
        <taxon>Sar</taxon>
        <taxon>Stramenopiles</taxon>
        <taxon>Oomycota</taxon>
        <taxon>Saprolegniomycetes</taxon>
        <taxon>Saprolegniales</taxon>
        <taxon>Verrucalvaceae</taxon>
        <taxon>Aphanomyces</taxon>
    </lineage>
</organism>
<keyword evidence="13" id="KW-1185">Reference proteome</keyword>
<evidence type="ECO:0000256" key="2">
    <source>
        <dbReference type="ARBA" id="ARBA00009150"/>
    </source>
</evidence>
<accession>A0A485KTS7</accession>
<dbReference type="InterPro" id="IPR012501">
    <property type="entry name" value="Vps54_C"/>
</dbReference>
<evidence type="ECO:0000313" key="13">
    <source>
        <dbReference type="Proteomes" id="UP000332933"/>
    </source>
</evidence>
<feature type="domain" description="Vacuolar protein sorting-associated protein 54 C-terminal" evidence="9">
    <location>
        <begin position="687"/>
        <end position="816"/>
    </location>
</feature>
<dbReference type="GO" id="GO:0000938">
    <property type="term" value="C:GARP complex"/>
    <property type="evidence" value="ECO:0007669"/>
    <property type="project" value="InterPro"/>
</dbReference>
<dbReference type="GO" id="GO:0015031">
    <property type="term" value="P:protein transport"/>
    <property type="evidence" value="ECO:0007669"/>
    <property type="project" value="UniProtKB-KW"/>
</dbReference>
<dbReference type="EMBL" id="CAADRA010005321">
    <property type="protein sequence ID" value="VFT88577.1"/>
    <property type="molecule type" value="Genomic_DNA"/>
</dbReference>
<dbReference type="OrthoDB" id="10259024at2759"/>
<dbReference type="AlphaFoldDB" id="A0A485KTS7"/>
<evidence type="ECO:0000256" key="8">
    <source>
        <dbReference type="SAM" id="MobiDB-lite"/>
    </source>
</evidence>
<evidence type="ECO:0000256" key="7">
    <source>
        <dbReference type="ARBA" id="ARBA00023054"/>
    </source>
</evidence>
<dbReference type="GO" id="GO:0042147">
    <property type="term" value="P:retrograde transport, endosome to Golgi"/>
    <property type="evidence" value="ECO:0007669"/>
    <property type="project" value="InterPro"/>
</dbReference>
<sequence length="933" mass="102614">MGSAMAPVGKGIGVMTSVAGAAADRLMPADFPKLFAASKSDISGFYNPALDDDGADAVVSDEAREFINLSGHNLHSVLTNPRGGGNWGDALLDALMLPGEGTEAALTAILNLPIISRSDFDGYMKTFGEASAMYSTNHERPVRDQLASSNVPTVQAADEDVQQCFEAVPALFFKAEYELTDPATFDQVVGSGGVSLQDTQDTLSHYLDRVEVSLLRQVSSRSDRFFEASSSQGEMKKRVTQACDQVKHLRTTMDRLRNSLADKSLAILQLHRKQKRLVELQDLMVQIEEMKHTESSVEALVHGHDYTGALDVIDTALKTIQGMAGIHCVRSLGEKLHTYRSFIGVQMSNRFIAVVTAPEWAFEPVAPPTNPLARQSLNLKQKETREEMKQLMDALFRLEIVPDVMGKYRTHMTEEIKIVVKTVVNETIASSAKKDAADTSTDVSSQLRALSSEEFLHCVEMIFEHLLMVLQRAMSVQTMLAETFNVALPPSDTAQASDGGAPSDAAAADWTPDNGHAAAASTTDSSPDIMLGEWQEKKRAAKIIKEVEDAIRKTCEFSQRSVSNLFGVRKEVQANYTMPQLRLLYDATMGFVVSLEKSTGKTDYTLRGALFNQLKLFLEKYHQAQSSKLVSTLNHELWKNAEISAARHAALVDLATGKGVALVLSHDQTVVAETAAPLKQLTLPAASFRVVWSVLFAMEVVMNYLSLAVNFPVLATDVVQRTTEILRLYNSRTTQLVLGAGAMQVAHLKSISAKHLGLASQSLEVVIAYIPHVKCQLAALLTARQKLLLDDLDKVLHDYTEHNDKIFGKFISIVEDQIMKKFLETIDAEVNYDDAALVIPSAPLKGIAQNTVKLYQVLSPVLPPLQMQVIFSRVFDMLQHKMPACFKAVQPTTKTGKQRLVQDIEAFVASFGELKDVPFKGDFLVEHFKASYT</sequence>
<reference evidence="11" key="2">
    <citation type="submission" date="2019-06" db="EMBL/GenBank/DDBJ databases">
        <title>Genomics analysis of Aphanomyces spp. identifies a new class of oomycete effector associated with host adaptation.</title>
        <authorList>
            <person name="Gaulin E."/>
        </authorList>
    </citation>
    <scope>NUCLEOTIDE SEQUENCE</scope>
    <source>
        <strain evidence="11">CBS 578.67</strain>
    </source>
</reference>
<gene>
    <name evidence="12" type="primary">Aste57867_11720</name>
    <name evidence="11" type="ORF">As57867_011677</name>
    <name evidence="12" type="ORF">ASTE57867_11720</name>
</gene>
<evidence type="ECO:0000256" key="6">
    <source>
        <dbReference type="ARBA" id="ARBA00023034"/>
    </source>
</evidence>
<dbReference type="InterPro" id="IPR019515">
    <property type="entry name" value="VPS54_N"/>
</dbReference>
<feature type="region of interest" description="Disordered" evidence="8">
    <location>
        <begin position="491"/>
        <end position="529"/>
    </location>
</feature>
<dbReference type="Gene3D" id="6.10.250.860">
    <property type="match status" value="1"/>
</dbReference>
<dbReference type="Gene3D" id="1.20.1280.130">
    <property type="match status" value="1"/>
</dbReference>
<keyword evidence="7" id="KW-0175">Coiled coil</keyword>
<comment type="subcellular location">
    <subcellularLocation>
        <location evidence="1">Golgi apparatus</location>
        <location evidence="1">trans-Golgi network</location>
    </subcellularLocation>
</comment>
<dbReference type="InterPro" id="IPR039745">
    <property type="entry name" value="Vps54"/>
</dbReference>
<evidence type="ECO:0000256" key="5">
    <source>
        <dbReference type="ARBA" id="ARBA00022927"/>
    </source>
</evidence>
<comment type="similarity">
    <text evidence="2">Belongs to the VPS54 family.</text>
</comment>
<feature type="compositionally biased region" description="Low complexity" evidence="8">
    <location>
        <begin position="494"/>
        <end position="509"/>
    </location>
</feature>
<evidence type="ECO:0000259" key="9">
    <source>
        <dbReference type="Pfam" id="PF07928"/>
    </source>
</evidence>